<evidence type="ECO:0000259" key="2">
    <source>
        <dbReference type="Pfam" id="PF24923"/>
    </source>
</evidence>
<evidence type="ECO:0000256" key="1">
    <source>
        <dbReference type="SAM" id="MobiDB-lite"/>
    </source>
</evidence>
<dbReference type="SMART" id="SM00015">
    <property type="entry name" value="IQ"/>
    <property type="match status" value="1"/>
</dbReference>
<evidence type="ECO:0000313" key="3">
    <source>
        <dbReference type="EMBL" id="CAF0880080.1"/>
    </source>
</evidence>
<feature type="region of interest" description="Disordered" evidence="1">
    <location>
        <begin position="1098"/>
        <end position="1117"/>
    </location>
</feature>
<feature type="compositionally biased region" description="Polar residues" evidence="1">
    <location>
        <begin position="353"/>
        <end position="364"/>
    </location>
</feature>
<dbReference type="AlphaFoldDB" id="A0A8S2HME2"/>
<name>A0A8S2HME2_9BILA</name>
<proteinExistence type="predicted"/>
<feature type="domain" description="IQCH-like ATP-grasp" evidence="2">
    <location>
        <begin position="696"/>
        <end position="960"/>
    </location>
</feature>
<organism evidence="4 5">
    <name type="scientific">Didymodactylos carnosus</name>
    <dbReference type="NCBI Taxonomy" id="1234261"/>
    <lineage>
        <taxon>Eukaryota</taxon>
        <taxon>Metazoa</taxon>
        <taxon>Spiralia</taxon>
        <taxon>Gnathifera</taxon>
        <taxon>Rotifera</taxon>
        <taxon>Eurotatoria</taxon>
        <taxon>Bdelloidea</taxon>
        <taxon>Philodinida</taxon>
        <taxon>Philodinidae</taxon>
        <taxon>Didymodactylos</taxon>
    </lineage>
</organism>
<dbReference type="PANTHER" id="PTHR14465">
    <property type="entry name" value="IQ DOMAIN-CONTAINING PROTEIN H"/>
    <property type="match status" value="1"/>
</dbReference>
<comment type="caution">
    <text evidence="4">The sequence shown here is derived from an EMBL/GenBank/DDBJ whole genome shotgun (WGS) entry which is preliminary data.</text>
</comment>
<protein>
    <recommendedName>
        <fullName evidence="2">IQCH-like ATP-grasp domain-containing protein</fullName>
    </recommendedName>
</protein>
<dbReference type="EMBL" id="CAJOBA010002915">
    <property type="protein sequence ID" value="CAF3663876.1"/>
    <property type="molecule type" value="Genomic_DNA"/>
</dbReference>
<evidence type="ECO:0000313" key="4">
    <source>
        <dbReference type="EMBL" id="CAF3663876.1"/>
    </source>
</evidence>
<reference evidence="4" key="1">
    <citation type="submission" date="2021-02" db="EMBL/GenBank/DDBJ databases">
        <authorList>
            <person name="Nowell W R."/>
        </authorList>
    </citation>
    <scope>NUCLEOTIDE SEQUENCE</scope>
</reference>
<dbReference type="CDD" id="cd23767">
    <property type="entry name" value="IQCD"/>
    <property type="match status" value="1"/>
</dbReference>
<feature type="region of interest" description="Disordered" evidence="1">
    <location>
        <begin position="351"/>
        <end position="375"/>
    </location>
</feature>
<dbReference type="PANTHER" id="PTHR14465:SF0">
    <property type="entry name" value="IQ DOMAIN-CONTAINING PROTEIN H"/>
    <property type="match status" value="1"/>
</dbReference>
<dbReference type="InterPro" id="IPR056855">
    <property type="entry name" value="ATP-grasp_IQCH"/>
</dbReference>
<feature type="compositionally biased region" description="Basic and acidic residues" evidence="1">
    <location>
        <begin position="286"/>
        <end position="303"/>
    </location>
</feature>
<dbReference type="PROSITE" id="PS50096">
    <property type="entry name" value="IQ"/>
    <property type="match status" value="1"/>
</dbReference>
<feature type="compositionally biased region" description="Polar residues" evidence="1">
    <location>
        <begin position="1098"/>
        <end position="1107"/>
    </location>
</feature>
<evidence type="ECO:0000313" key="5">
    <source>
        <dbReference type="Proteomes" id="UP000682733"/>
    </source>
</evidence>
<dbReference type="Proteomes" id="UP000677228">
    <property type="component" value="Unassembled WGS sequence"/>
</dbReference>
<dbReference type="Proteomes" id="UP000682733">
    <property type="component" value="Unassembled WGS sequence"/>
</dbReference>
<gene>
    <name evidence="3" type="ORF">OVA965_LOCUS8574</name>
    <name evidence="4" type="ORF">TMI583_LOCUS8570</name>
</gene>
<dbReference type="Pfam" id="PF24923">
    <property type="entry name" value="ATP-grasp_IQCH"/>
    <property type="match status" value="1"/>
</dbReference>
<feature type="compositionally biased region" description="Basic and acidic residues" evidence="1">
    <location>
        <begin position="1108"/>
        <end position="1117"/>
    </location>
</feature>
<sequence>MMALVPSTASTLARGTSNITNTTAVSSGNSGNADKVCGILQEIRDEFHTLKTYLVKNDKSSDQSNLNDVLNRTEHTIKERTDEVLNMLNGNIATLTFNQMAAVASGNNSSMFEQLYNLQTRDGSRKLTFMPNGNNRQSEYSIPSIPVITIGPSSNQQPRIAPGMAAKMEYESKIIRNPFNQKNRQVLYDNFGIQLPLIERQQQKQFPSKNLMSAKTTEPLGILPMKTRRNPVDYPVPLTSDDAKRGIISLVERGIIPQGAHITLEPPPIQPKKSSLYDPITRSRTAIKDEPSSSIYRLDKDDYQQTSDPNMSLVPLDQRVKSASPQDKKDRLSLTLSESDRDCSIIMKESRKSSANRTATNKTMPTIDGRQPLPTPASTFEYKKNFRLVIQNGLTKDQTEDFIQYRQYYCLMWGSIITVFRMLEKLMHDYSIPIAFINGEKVTDIAQTIEHEHKPTLEELLNVIINRDDVEEMIKRPGRRFIGPGGQSRAAIVIQSYWRCFRDRRAYVRLRKRKWAVGVIALTWLTYCKLSKVRRQLKVIRRRQLDFFAKKQLDLRRRWPQIQSQRRVIVHLPSLGLTHRVRRKLNNLPVRENFQIGRLCDIYDPNVDVIYVSPMPINNEVLQYYNKLVNLRPSVEKGELVQQDNAHRFMIVVPEALHSFPNLIRGREAYMVTGVSHFDDLYLAEYLDIAVIGCEPEVSYLYSSKSGSKRVFEAATVPLPYGEFDVYNQQQLYESLAQLIIEHLDVQRWLFKIDDDYDGLGIAYCDVVKYLPCYKTVLKEAARFGDKWAHKWAQEHSYAKVLSELPDVLEQHTIYVNKTQFSNWNIFLKVFLTQGGIIEAYPPSDSVTSLTVCIFIEPDGQIRVLCSGDHLHAESEFSCWGLSFPQSSVDPTELNSYCQKIAEQCKQRNIFGYLDIDFVTFIDAKSDKQQLWAVDLSIGYSEHVSMYNVMRYVTTGKFDSSQHLFDVSIKQTKRLRNWQNGAPEQTTIAKSRYAVWSSRLHHTNLSVLHYSVFFQMCRAHGVGFDIKEKQGSVFTLLECDRHENLGMISIGETLQGTLSNFAYNLNSINQEITTNNMQGRTNFLLAINDIENILGITQENASSPTSSDAEKNKSNGD</sequence>
<dbReference type="InterPro" id="IPR000048">
    <property type="entry name" value="IQ_motif_EF-hand-BS"/>
</dbReference>
<dbReference type="EMBL" id="CAJNOK010002914">
    <property type="protein sequence ID" value="CAF0880080.1"/>
    <property type="molecule type" value="Genomic_DNA"/>
</dbReference>
<dbReference type="InterPro" id="IPR038752">
    <property type="entry name" value="IQCH"/>
</dbReference>
<dbReference type="Pfam" id="PF00612">
    <property type="entry name" value="IQ"/>
    <property type="match status" value="1"/>
</dbReference>
<accession>A0A8S2HME2</accession>
<feature type="region of interest" description="Disordered" evidence="1">
    <location>
        <begin position="262"/>
        <end position="334"/>
    </location>
</feature>